<name>A0ABV7WUV8_9GAMM</name>
<reference evidence="5" key="1">
    <citation type="journal article" date="2019" name="Int. J. Syst. Evol. Microbiol.">
        <title>The Global Catalogue of Microorganisms (GCM) 10K type strain sequencing project: providing services to taxonomists for standard genome sequencing and annotation.</title>
        <authorList>
            <consortium name="The Broad Institute Genomics Platform"/>
            <consortium name="The Broad Institute Genome Sequencing Center for Infectious Disease"/>
            <person name="Wu L."/>
            <person name="Ma J."/>
        </authorList>
    </citation>
    <scope>NUCLEOTIDE SEQUENCE [LARGE SCALE GENOMIC DNA]</scope>
    <source>
        <strain evidence="5">CECT 8288</strain>
    </source>
</reference>
<feature type="compositionally biased region" description="Basic and acidic residues" evidence="2">
    <location>
        <begin position="162"/>
        <end position="176"/>
    </location>
</feature>
<proteinExistence type="predicted"/>
<keyword evidence="3" id="KW-1133">Transmembrane helix</keyword>
<feature type="coiled-coil region" evidence="1">
    <location>
        <begin position="450"/>
        <end position="535"/>
    </location>
</feature>
<feature type="coiled-coil region" evidence="1">
    <location>
        <begin position="276"/>
        <end position="396"/>
    </location>
</feature>
<sequence length="538" mass="61480">MYIEPLTLFILGEFLVVYIIINVFLFYKSRLYNVLVAILKEMRFEKHRRQQQKKKEIEDLRSTNKQLLEKVETVASSAKSAGKTIPEQLEDRIETLAQANPRAQSLDSSMDYDESTQWLRMRILELEKELLSGNIDEGKWQEMATEAINRLTEATNSSEEETANKKQNAEEERYTGQLEKDLEVSNRQLEEAKIRINHLESELEELKAIDTPSENPMEAPAAGRYADELYRLKCDNFDLHEAINKLKLQLASGEDLTTEDLNDLMENQMSNMEQYIKSADISIGLYEKELQAAQAEITKLHEQLTKAMNPPKPLQENKQALENLSTNNSEQSDALNTLKATMLEIQNGANVETHIEALEAEIQRLERLFKESEQCIVLMESELETSHEEVESLQSKLEIQAAKLLQSKMGGLNEAQQGQKEGIGNIKNIMDQLRDGGDEAELTAQHSSEVEKLEGFLKESETIIQQLEAEIDELTEKADAAEAELASEEEARQSIDSKENLLEMEELLQQFISDTQSLLTNINQLEDENIKLKQQIKR</sequence>
<feature type="region of interest" description="Disordered" evidence="2">
    <location>
        <begin position="152"/>
        <end position="176"/>
    </location>
</feature>
<keyword evidence="5" id="KW-1185">Reference proteome</keyword>
<evidence type="ECO:0000256" key="2">
    <source>
        <dbReference type="SAM" id="MobiDB-lite"/>
    </source>
</evidence>
<evidence type="ECO:0000313" key="5">
    <source>
        <dbReference type="Proteomes" id="UP001595710"/>
    </source>
</evidence>
<feature type="transmembrane region" description="Helical" evidence="3">
    <location>
        <begin position="6"/>
        <end position="27"/>
    </location>
</feature>
<keyword evidence="3" id="KW-0472">Membrane</keyword>
<organism evidence="4 5">
    <name type="scientific">Reinekea marina</name>
    <dbReference type="NCBI Taxonomy" id="1310421"/>
    <lineage>
        <taxon>Bacteria</taxon>
        <taxon>Pseudomonadati</taxon>
        <taxon>Pseudomonadota</taxon>
        <taxon>Gammaproteobacteria</taxon>
        <taxon>Oceanospirillales</taxon>
        <taxon>Saccharospirillaceae</taxon>
        <taxon>Reinekea</taxon>
    </lineage>
</organism>
<dbReference type="Proteomes" id="UP001595710">
    <property type="component" value="Unassembled WGS sequence"/>
</dbReference>
<gene>
    <name evidence="4" type="ORF">ACFOND_14115</name>
</gene>
<evidence type="ECO:0000313" key="4">
    <source>
        <dbReference type="EMBL" id="MFC3702772.1"/>
    </source>
</evidence>
<dbReference type="EMBL" id="JBHRYN010000020">
    <property type="protein sequence ID" value="MFC3702772.1"/>
    <property type="molecule type" value="Genomic_DNA"/>
</dbReference>
<keyword evidence="3" id="KW-0812">Transmembrane</keyword>
<dbReference type="RefSeq" id="WP_290282093.1">
    <property type="nucleotide sequence ID" value="NZ_JAUFQI010000001.1"/>
</dbReference>
<protein>
    <recommendedName>
        <fullName evidence="6">Chromosome segregation ATPase</fullName>
    </recommendedName>
</protein>
<keyword evidence="1" id="KW-0175">Coiled coil</keyword>
<accession>A0ABV7WUV8</accession>
<evidence type="ECO:0000256" key="1">
    <source>
        <dbReference type="SAM" id="Coils"/>
    </source>
</evidence>
<evidence type="ECO:0008006" key="6">
    <source>
        <dbReference type="Google" id="ProtNLM"/>
    </source>
</evidence>
<comment type="caution">
    <text evidence="4">The sequence shown here is derived from an EMBL/GenBank/DDBJ whole genome shotgun (WGS) entry which is preliminary data.</text>
</comment>
<evidence type="ECO:0000256" key="3">
    <source>
        <dbReference type="SAM" id="Phobius"/>
    </source>
</evidence>